<feature type="transmembrane region" description="Helical" evidence="6">
    <location>
        <begin position="143"/>
        <end position="163"/>
    </location>
</feature>
<feature type="transmembrane region" description="Helical" evidence="6">
    <location>
        <begin position="248"/>
        <end position="272"/>
    </location>
</feature>
<dbReference type="PATRIC" id="fig|28037.93.peg.927"/>
<feature type="transmembrane region" description="Helical" evidence="6">
    <location>
        <begin position="329"/>
        <end position="350"/>
    </location>
</feature>
<feature type="transmembrane region" description="Helical" evidence="6">
    <location>
        <begin position="416"/>
        <end position="439"/>
    </location>
</feature>
<evidence type="ECO:0000256" key="3">
    <source>
        <dbReference type="ARBA" id="ARBA00022692"/>
    </source>
</evidence>
<protein>
    <submittedName>
        <fullName evidence="7">Polysaccharide biosynthesis family protein</fullName>
    </submittedName>
</protein>
<feature type="transmembrane region" description="Helical" evidence="6">
    <location>
        <begin position="84"/>
        <end position="106"/>
    </location>
</feature>
<dbReference type="RefSeq" id="WP_042750985.1">
    <property type="nucleotide sequence ID" value="NZ_JPFY01000013.1"/>
</dbReference>
<dbReference type="Pfam" id="PF01943">
    <property type="entry name" value="Polysacc_synt"/>
    <property type="match status" value="1"/>
</dbReference>
<dbReference type="PANTHER" id="PTHR30250">
    <property type="entry name" value="PST FAMILY PREDICTED COLANIC ACID TRANSPORTER"/>
    <property type="match status" value="1"/>
</dbReference>
<evidence type="ECO:0000313" key="7">
    <source>
        <dbReference type="EMBL" id="KEQ44874.1"/>
    </source>
</evidence>
<evidence type="ECO:0000256" key="6">
    <source>
        <dbReference type="SAM" id="Phobius"/>
    </source>
</evidence>
<name>A0A081QPK1_STRMT</name>
<keyword evidence="3 6" id="KW-0812">Transmembrane</keyword>
<dbReference type="AlphaFoldDB" id="A0A081QPK1"/>
<feature type="transmembrane region" description="Helical" evidence="6">
    <location>
        <begin position="169"/>
        <end position="187"/>
    </location>
</feature>
<gene>
    <name evidence="7" type="ORF">SK578_0970</name>
</gene>
<keyword evidence="2" id="KW-1003">Cell membrane</keyword>
<feature type="transmembrane region" description="Helical" evidence="6">
    <location>
        <begin position="208"/>
        <end position="228"/>
    </location>
</feature>
<feature type="transmembrane region" description="Helical" evidence="6">
    <location>
        <begin position="451"/>
        <end position="472"/>
    </location>
</feature>
<reference evidence="7 8" key="1">
    <citation type="submission" date="2014-05" db="EMBL/GenBank/DDBJ databases">
        <authorList>
            <person name="Daugherty S.C."/>
            <person name="Tallon L.J."/>
            <person name="Sadzewicz L."/>
            <person name="Kilian M."/>
            <person name="Tettelin H."/>
        </authorList>
    </citation>
    <scope>NUCLEOTIDE SEQUENCE [LARGE SCALE GENOMIC DNA]</scope>
    <source>
        <strain evidence="7 8">SK578</strain>
    </source>
</reference>
<dbReference type="PANTHER" id="PTHR30250:SF11">
    <property type="entry name" value="O-ANTIGEN TRANSPORTER-RELATED"/>
    <property type="match status" value="1"/>
</dbReference>
<comment type="caution">
    <text evidence="7">The sequence shown here is derived from an EMBL/GenBank/DDBJ whole genome shotgun (WGS) entry which is preliminary data.</text>
</comment>
<dbReference type="InterPro" id="IPR050833">
    <property type="entry name" value="Poly_Biosynth_Transport"/>
</dbReference>
<proteinExistence type="predicted"/>
<evidence type="ECO:0000256" key="4">
    <source>
        <dbReference type="ARBA" id="ARBA00022989"/>
    </source>
</evidence>
<dbReference type="InterPro" id="IPR002797">
    <property type="entry name" value="Polysacc_synth"/>
</dbReference>
<accession>A0A081QPK1</accession>
<evidence type="ECO:0000313" key="8">
    <source>
        <dbReference type="Proteomes" id="UP000028089"/>
    </source>
</evidence>
<keyword evidence="5 6" id="KW-0472">Membrane</keyword>
<dbReference type="GO" id="GO:0005886">
    <property type="term" value="C:plasma membrane"/>
    <property type="evidence" value="ECO:0007669"/>
    <property type="project" value="UniProtKB-SubCell"/>
</dbReference>
<feature type="transmembrane region" description="Helical" evidence="6">
    <location>
        <begin position="385"/>
        <end position="404"/>
    </location>
</feature>
<evidence type="ECO:0000256" key="2">
    <source>
        <dbReference type="ARBA" id="ARBA00022475"/>
    </source>
</evidence>
<feature type="transmembrane region" description="Helical" evidence="6">
    <location>
        <begin position="357"/>
        <end position="379"/>
    </location>
</feature>
<feature type="transmembrane region" description="Helical" evidence="6">
    <location>
        <begin position="39"/>
        <end position="63"/>
    </location>
</feature>
<dbReference type="Proteomes" id="UP000028089">
    <property type="component" value="Unassembled WGS sequence"/>
</dbReference>
<feature type="transmembrane region" description="Helical" evidence="6">
    <location>
        <begin position="12"/>
        <end position="33"/>
    </location>
</feature>
<feature type="transmembrane region" description="Helical" evidence="6">
    <location>
        <begin position="293"/>
        <end position="317"/>
    </location>
</feature>
<comment type="subcellular location">
    <subcellularLocation>
        <location evidence="1">Cell membrane</location>
        <topology evidence="1">Multi-pass membrane protein</topology>
    </subcellularLocation>
</comment>
<organism evidence="7 8">
    <name type="scientific">Streptococcus mitis</name>
    <dbReference type="NCBI Taxonomy" id="28037"/>
    <lineage>
        <taxon>Bacteria</taxon>
        <taxon>Bacillati</taxon>
        <taxon>Bacillota</taxon>
        <taxon>Bacilli</taxon>
        <taxon>Lactobacillales</taxon>
        <taxon>Streptococcaceae</taxon>
        <taxon>Streptococcus</taxon>
        <taxon>Streptococcus mitis group</taxon>
    </lineage>
</organism>
<evidence type="ECO:0000256" key="1">
    <source>
        <dbReference type="ARBA" id="ARBA00004651"/>
    </source>
</evidence>
<dbReference type="EMBL" id="JPFY01000013">
    <property type="protein sequence ID" value="KEQ44874.1"/>
    <property type="molecule type" value="Genomic_DNA"/>
</dbReference>
<sequence length="499" mass="57939">MKSIKLNALAYLGIRILNIIFPLLTGTHVARVLDKTYYGYFNSVDTILSFFLPFATYGVYSYGLRGISNVKDNKNEVNKVFSQLFYLCITCTSLCIVIYIFAYPLFFENNPVLKKVYLVMGIQLIAQMFSIEWVNEALENYDFLFYKTALIRTLMLFSIFIFVKEEKDIIPYTLIMSLSTLINYLISYFWIKRDIKLVRIDIKDFKPLFLPLTAMLVFSSANMLFTFLDRLFLVKIGEELYVTYYTMAQRIVGVIAGLITGVVSVSVPRLNYYLGKGDKTSYYNLVNRGSRMFMFFIIPISLGLTVLGTETILIYGSEKYVEGGMLTSLFAFRTIFLSLDIILGTQIIFAHGYEKQLTIFTLLSGIINILLDSILFMNNISKPEFYLITTMISEIILLIIYSRFIIKKQLISLKNIFYYTIRYFMYSLTFIPIYFIVNIVNPTEMIITSKLIINIVMTIILSITSYTVLLYVTNDAILQEVFEHLKRIKRKIFKFGRKE</sequence>
<feature type="transmembrane region" description="Helical" evidence="6">
    <location>
        <begin position="112"/>
        <end position="131"/>
    </location>
</feature>
<keyword evidence="4 6" id="KW-1133">Transmembrane helix</keyword>
<evidence type="ECO:0000256" key="5">
    <source>
        <dbReference type="ARBA" id="ARBA00023136"/>
    </source>
</evidence>